<reference evidence="1 2" key="1">
    <citation type="journal article" date="2011" name="Science">
        <title>The ecoresponsive genome of Daphnia pulex.</title>
        <authorList>
            <person name="Colbourne J.K."/>
            <person name="Pfrender M.E."/>
            <person name="Gilbert D."/>
            <person name="Thomas W.K."/>
            <person name="Tucker A."/>
            <person name="Oakley T.H."/>
            <person name="Tokishita S."/>
            <person name="Aerts A."/>
            <person name="Arnold G.J."/>
            <person name="Basu M.K."/>
            <person name="Bauer D.J."/>
            <person name="Caceres C.E."/>
            <person name="Carmel L."/>
            <person name="Casola C."/>
            <person name="Choi J.H."/>
            <person name="Detter J.C."/>
            <person name="Dong Q."/>
            <person name="Dusheyko S."/>
            <person name="Eads B.D."/>
            <person name="Frohlich T."/>
            <person name="Geiler-Samerotte K.A."/>
            <person name="Gerlach D."/>
            <person name="Hatcher P."/>
            <person name="Jogdeo S."/>
            <person name="Krijgsveld J."/>
            <person name="Kriventseva E.V."/>
            <person name="Kultz D."/>
            <person name="Laforsch C."/>
            <person name="Lindquist E."/>
            <person name="Lopez J."/>
            <person name="Manak J.R."/>
            <person name="Muller J."/>
            <person name="Pangilinan J."/>
            <person name="Patwardhan R.P."/>
            <person name="Pitluck S."/>
            <person name="Pritham E.J."/>
            <person name="Rechtsteiner A."/>
            <person name="Rho M."/>
            <person name="Rogozin I.B."/>
            <person name="Sakarya O."/>
            <person name="Salamov A."/>
            <person name="Schaack S."/>
            <person name="Shapiro H."/>
            <person name="Shiga Y."/>
            <person name="Skalitzky C."/>
            <person name="Smith Z."/>
            <person name="Souvorov A."/>
            <person name="Sung W."/>
            <person name="Tang Z."/>
            <person name="Tsuchiya D."/>
            <person name="Tu H."/>
            <person name="Vos H."/>
            <person name="Wang M."/>
            <person name="Wolf Y.I."/>
            <person name="Yamagata H."/>
            <person name="Yamada T."/>
            <person name="Ye Y."/>
            <person name="Shaw J.R."/>
            <person name="Andrews J."/>
            <person name="Crease T.J."/>
            <person name="Tang H."/>
            <person name="Lucas S.M."/>
            <person name="Robertson H.M."/>
            <person name="Bork P."/>
            <person name="Koonin E.V."/>
            <person name="Zdobnov E.M."/>
            <person name="Grigoriev I.V."/>
            <person name="Lynch M."/>
            <person name="Boore J.L."/>
        </authorList>
    </citation>
    <scope>NUCLEOTIDE SEQUENCE [LARGE SCALE GENOMIC DNA]</scope>
</reference>
<evidence type="ECO:0000313" key="2">
    <source>
        <dbReference type="Proteomes" id="UP000000305"/>
    </source>
</evidence>
<evidence type="ECO:0000313" key="1">
    <source>
        <dbReference type="EMBL" id="EFX88323.1"/>
    </source>
</evidence>
<dbReference type="AlphaFoldDB" id="E9FX51"/>
<proteinExistence type="predicted"/>
<dbReference type="InParanoid" id="E9FX51"/>
<sequence>MSSKSPGFEARAKAVIIAQYASFSCAGNLVLSSIVTSNIPVSSLGIPLHWKTTEVDRVTEVSFSPSLNVLVYAHQSATRQFFDQEGPAATPAPPL</sequence>
<protein>
    <submittedName>
        <fullName evidence="1">Uncharacterized protein</fullName>
    </submittedName>
</protein>
<dbReference type="KEGG" id="dpx:DAPPUDRAFT_234676"/>
<keyword evidence="2" id="KW-1185">Reference proteome</keyword>
<organism evidence="1 2">
    <name type="scientific">Daphnia pulex</name>
    <name type="common">Water flea</name>
    <dbReference type="NCBI Taxonomy" id="6669"/>
    <lineage>
        <taxon>Eukaryota</taxon>
        <taxon>Metazoa</taxon>
        <taxon>Ecdysozoa</taxon>
        <taxon>Arthropoda</taxon>
        <taxon>Crustacea</taxon>
        <taxon>Branchiopoda</taxon>
        <taxon>Diplostraca</taxon>
        <taxon>Cladocera</taxon>
        <taxon>Anomopoda</taxon>
        <taxon>Daphniidae</taxon>
        <taxon>Daphnia</taxon>
    </lineage>
</organism>
<dbReference type="Proteomes" id="UP000000305">
    <property type="component" value="Unassembled WGS sequence"/>
</dbReference>
<dbReference type="HOGENOM" id="CLU_2374908_0_0_1"/>
<accession>E9FX51</accession>
<gene>
    <name evidence="1" type="ORF">DAPPUDRAFT_234676</name>
</gene>
<name>E9FX51_DAPPU</name>
<dbReference type="EMBL" id="GL732526">
    <property type="protein sequence ID" value="EFX88323.1"/>
    <property type="molecule type" value="Genomic_DNA"/>
</dbReference>
<dbReference type="PROSITE" id="PS51257">
    <property type="entry name" value="PROKAR_LIPOPROTEIN"/>
    <property type="match status" value="1"/>
</dbReference>